<reference evidence="2" key="1">
    <citation type="journal article" date="2019" name="Int. J. Syst. Evol. Microbiol.">
        <title>The Global Catalogue of Microorganisms (GCM) 10K type strain sequencing project: providing services to taxonomists for standard genome sequencing and annotation.</title>
        <authorList>
            <consortium name="The Broad Institute Genomics Platform"/>
            <consortium name="The Broad Institute Genome Sequencing Center for Infectious Disease"/>
            <person name="Wu L."/>
            <person name="Ma J."/>
        </authorList>
    </citation>
    <scope>NUCLEOTIDE SEQUENCE [LARGE SCALE GENOMIC DNA]</scope>
    <source>
        <strain evidence="2">KCTC 23713</strain>
    </source>
</reference>
<dbReference type="InterPro" id="IPR001343">
    <property type="entry name" value="Hemolysn_Ca-bd"/>
</dbReference>
<dbReference type="Proteomes" id="UP000662678">
    <property type="component" value="Unassembled WGS sequence"/>
</dbReference>
<name>A0ABQ3HBZ4_9NEIS</name>
<dbReference type="SUPFAM" id="SSF51120">
    <property type="entry name" value="beta-Roll"/>
    <property type="match status" value="1"/>
</dbReference>
<gene>
    <name evidence="1" type="ORF">GCM10011419_27090</name>
</gene>
<dbReference type="Gene3D" id="2.150.10.10">
    <property type="entry name" value="Serralysin-like metalloprotease, C-terminal"/>
    <property type="match status" value="1"/>
</dbReference>
<keyword evidence="2" id="KW-1185">Reference proteome</keyword>
<organism evidence="1 2">
    <name type="scientific">Vogesella fluminis</name>
    <dbReference type="NCBI Taxonomy" id="1069161"/>
    <lineage>
        <taxon>Bacteria</taxon>
        <taxon>Pseudomonadati</taxon>
        <taxon>Pseudomonadota</taxon>
        <taxon>Betaproteobacteria</taxon>
        <taxon>Neisseriales</taxon>
        <taxon>Chromobacteriaceae</taxon>
        <taxon>Vogesella</taxon>
    </lineage>
</organism>
<dbReference type="RefSeq" id="WP_189354564.1">
    <property type="nucleotide sequence ID" value="NZ_BMYP01000048.1"/>
</dbReference>
<accession>A0ABQ3HBZ4</accession>
<dbReference type="InterPro" id="IPR011049">
    <property type="entry name" value="Serralysin-like_metalloprot_C"/>
</dbReference>
<evidence type="ECO:0000313" key="2">
    <source>
        <dbReference type="Proteomes" id="UP000662678"/>
    </source>
</evidence>
<protein>
    <recommendedName>
        <fullName evidence="3">Calcium-binding protein</fullName>
    </recommendedName>
</protein>
<dbReference type="EMBL" id="BMYP01000048">
    <property type="protein sequence ID" value="GHD81340.1"/>
    <property type="molecule type" value="Genomic_DNA"/>
</dbReference>
<dbReference type="Pfam" id="PF00353">
    <property type="entry name" value="HemolysinCabind"/>
    <property type="match status" value="4"/>
</dbReference>
<sequence length="1263" mass="126419">MVAFGAGFAPLTVGKWWGGAETAHQTSRNPLTGMGFRFGQTGSLTNGTDVATANVFNSGLVYVPGGNDRVNALQDEDVLTGIAGRTDNTLNVTLGNPNDNGQATITPYLNNIQNINIDWTGTTAALDLRNADATQSINIKRVTSDAANAAVNNIGTPAATLRVANTASDDVNVTFQYKTGVLNGAADVAALELNDVLANSVNQTSRANVEGFETVNLTVANGVDINLLSVNDMENLNITGSGDLTIVNLTATNNEYDAFAAGGIANPGSIGLRTVNAADFTGNLNVDVSAALGGFVDPTNSGAQAHTVITGGSGNDKFWTNAGVAATSATNRDQINGGAGSNTLVVVGGNIAGNAAITNIQTLELRQQAGAQTVDFDAFDDAELTSVILRDENPDATAGTFNLNDVGVALAANGLVLRHSVSEVVAGTDAIVNIRLADATGDNTVAVRVENDRNVQTQFDYTLNIDGQASGVGAVENVTIVDADTEDNNVTLTAAQEHTGTVTLSGGRAGDDYTVVSTLNAGVIEASAQLSNLRLSVGDTVAPIANITQDIRLGAGDDILTFVNIDDFDTTDSISDAGGNDTVRAAFSDDADLTLSGIEDLHIIANENVTLGMANADVENLVILAANAADGGADASPLTAEPFNVAGVATTDIITLNDTNLTELNFSADLDTDDDNTAANRTAAEAAARAADAAWNGIGTSAVGDAAYKGVISDESTVGNFNGVTLANNAATALTVNINANLDDVIYGATAYNLGQLTAHGITSMNIVVTDEDVTAGAANAVTTINNIWSKTMTSLTVSAADDVNLNTVSGAALNNSLTTFDAANVGGDLTANVISLGDNATVTLADGDNVFSALGSAGTNITINAGNGDNTITGSGQKDNINTGSGWDEVAGDRGDNVISTGAGNDTVTAKDGNDTFDVGTGIDTVTDNLATGIDASLATNTVSMSGGVTTLRIDVDGDGAALPDSDVDQMLAVGNGSDLTLSWTGATLVTASAVLDGRLATVDSQVAGVVTGDANANLEIMTAAADVTFNGGAGNDVALVTDQTTASLTFNGGAGNDAAVGGVDSDIFTGGAGADKLVMQNTAAADGKVDTVVIADGDSTAAGWDVVVGFQATAAAGVAAVAAGSATAGDDVLDLASATIAGVTAGVDGVDVGGIDSHAVAANGLVTFDNVNDVFAAAVAVGTGANQIALADALAYLATNLNGTSATVVFNYDSNGDSVLNAADSTFVFQDGAADTVVELVGTYTGVAAVGSVTAGLIEIV</sequence>
<comment type="caution">
    <text evidence="1">The sequence shown here is derived from an EMBL/GenBank/DDBJ whole genome shotgun (WGS) entry which is preliminary data.</text>
</comment>
<evidence type="ECO:0000313" key="1">
    <source>
        <dbReference type="EMBL" id="GHD81340.1"/>
    </source>
</evidence>
<proteinExistence type="predicted"/>
<evidence type="ECO:0008006" key="3">
    <source>
        <dbReference type="Google" id="ProtNLM"/>
    </source>
</evidence>
<dbReference type="PRINTS" id="PR00313">
    <property type="entry name" value="CABNDNGRPT"/>
</dbReference>